<organism evidence="7 8">
    <name type="scientific">Exserohilum turcicum (strain 28A)</name>
    <name type="common">Northern leaf blight fungus</name>
    <name type="synonym">Setosphaeria turcica</name>
    <dbReference type="NCBI Taxonomy" id="671987"/>
    <lineage>
        <taxon>Eukaryota</taxon>
        <taxon>Fungi</taxon>
        <taxon>Dikarya</taxon>
        <taxon>Ascomycota</taxon>
        <taxon>Pezizomycotina</taxon>
        <taxon>Dothideomycetes</taxon>
        <taxon>Pleosporomycetidae</taxon>
        <taxon>Pleosporales</taxon>
        <taxon>Pleosporineae</taxon>
        <taxon>Pleosporaceae</taxon>
        <taxon>Exserohilum</taxon>
    </lineage>
</organism>
<evidence type="ECO:0000256" key="2">
    <source>
        <dbReference type="ARBA" id="ARBA00005668"/>
    </source>
</evidence>
<dbReference type="STRING" id="671987.R0K6V7"/>
<evidence type="ECO:0000256" key="3">
    <source>
        <dbReference type="ARBA" id="ARBA00023026"/>
    </source>
</evidence>
<dbReference type="AlphaFoldDB" id="R0K6V7"/>
<dbReference type="Pfam" id="PF12697">
    <property type="entry name" value="Abhydrolase_6"/>
    <property type="match status" value="1"/>
</dbReference>
<evidence type="ECO:0000313" key="8">
    <source>
        <dbReference type="Proteomes" id="UP000016935"/>
    </source>
</evidence>
<feature type="domain" description="AB hydrolase-1" evidence="6">
    <location>
        <begin position="40"/>
        <end position="296"/>
    </location>
</feature>
<keyword evidence="4" id="KW-0576">Peroxisome</keyword>
<evidence type="ECO:0000259" key="6">
    <source>
        <dbReference type="Pfam" id="PF12697"/>
    </source>
</evidence>
<feature type="region of interest" description="Disordered" evidence="5">
    <location>
        <begin position="78"/>
        <end position="97"/>
    </location>
</feature>
<reference evidence="7 8" key="2">
    <citation type="journal article" date="2013" name="PLoS Genet.">
        <title>Comparative genome structure, secondary metabolite, and effector coding capacity across Cochliobolus pathogens.</title>
        <authorList>
            <person name="Condon B.J."/>
            <person name="Leng Y."/>
            <person name="Wu D."/>
            <person name="Bushley K.E."/>
            <person name="Ohm R.A."/>
            <person name="Otillar R."/>
            <person name="Martin J."/>
            <person name="Schackwitz W."/>
            <person name="Grimwood J."/>
            <person name="MohdZainudin N."/>
            <person name="Xue C."/>
            <person name="Wang R."/>
            <person name="Manning V.A."/>
            <person name="Dhillon B."/>
            <person name="Tu Z.J."/>
            <person name="Steffenson B.J."/>
            <person name="Salamov A."/>
            <person name="Sun H."/>
            <person name="Lowry S."/>
            <person name="LaButti K."/>
            <person name="Han J."/>
            <person name="Copeland A."/>
            <person name="Lindquist E."/>
            <person name="Barry K."/>
            <person name="Schmutz J."/>
            <person name="Baker S.E."/>
            <person name="Ciuffetti L.M."/>
            <person name="Grigoriev I.V."/>
            <person name="Zhong S."/>
            <person name="Turgeon B.G."/>
        </authorList>
    </citation>
    <scope>NUCLEOTIDE SEQUENCE [LARGE SCALE GENOMIC DNA]</scope>
    <source>
        <strain evidence="8">28A</strain>
    </source>
</reference>
<evidence type="ECO:0000256" key="1">
    <source>
        <dbReference type="ARBA" id="ARBA00004275"/>
    </source>
</evidence>
<dbReference type="PANTHER" id="PTHR43689">
    <property type="entry name" value="HYDROLASE"/>
    <property type="match status" value="1"/>
</dbReference>
<dbReference type="GeneID" id="19406058"/>
<comment type="subcellular location">
    <subcellularLocation>
        <location evidence="1">Peroxisome</location>
    </subcellularLocation>
</comment>
<protein>
    <recommendedName>
        <fullName evidence="6">AB hydrolase-1 domain-containing protein</fullName>
    </recommendedName>
</protein>
<dbReference type="PANTHER" id="PTHR43689:SF8">
    <property type="entry name" value="ALPHA_BETA-HYDROLASES SUPERFAMILY PROTEIN"/>
    <property type="match status" value="1"/>
</dbReference>
<sequence length="310" mass="34223">MESTSPTMPITLDKRFHHSTPTHSFSIAWTALGSASNTPLIFIHGTPWSSHVWLPFARALSRKYRVYLCDNPGFGQSPAEKLESGTTGFKPESETERLDGDLARQSEAFAALFKHWGATEDWTTRPHVVAHDHGGLMSLRAHLVHECRYASLCLIDVVAIGPFGHALFQSVAENAGAFEKMPDVVFEDMLESYIRHAAYTALDSRTVEMLKAPWMREGGKAGFVRQLCQAAHRSTGEVEGRYADVGREMHIKIIWGKQDSWIPVSDAHRLGAALGAKEVVEVDGAGHLIMYDQPGQLGVELAVWLTAMGD</sequence>
<comment type="similarity">
    <text evidence="2">Belongs to the AB hydrolase superfamily. AKT2 hydrolase family.</text>
</comment>
<reference evidence="7 8" key="1">
    <citation type="journal article" date="2012" name="PLoS Pathog.">
        <title>Diverse lifestyles and strategies of plant pathogenesis encoded in the genomes of eighteen Dothideomycetes fungi.</title>
        <authorList>
            <person name="Ohm R.A."/>
            <person name="Feau N."/>
            <person name="Henrissat B."/>
            <person name="Schoch C.L."/>
            <person name="Horwitz B.A."/>
            <person name="Barry K.W."/>
            <person name="Condon B.J."/>
            <person name="Copeland A.C."/>
            <person name="Dhillon B."/>
            <person name="Glaser F."/>
            <person name="Hesse C.N."/>
            <person name="Kosti I."/>
            <person name="LaButti K."/>
            <person name="Lindquist E.A."/>
            <person name="Lucas S."/>
            <person name="Salamov A.A."/>
            <person name="Bradshaw R.E."/>
            <person name="Ciuffetti L."/>
            <person name="Hamelin R.C."/>
            <person name="Kema G.H.J."/>
            <person name="Lawrence C."/>
            <person name="Scott J.A."/>
            <person name="Spatafora J.W."/>
            <person name="Turgeon B.G."/>
            <person name="de Wit P.J.G.M."/>
            <person name="Zhong S."/>
            <person name="Goodwin S.B."/>
            <person name="Grigoriev I.V."/>
        </authorList>
    </citation>
    <scope>NUCLEOTIDE SEQUENCE [LARGE SCALE GENOMIC DNA]</scope>
    <source>
        <strain evidence="8">28A</strain>
    </source>
</reference>
<keyword evidence="8" id="KW-1185">Reference proteome</keyword>
<dbReference type="HOGENOM" id="CLU_020336_13_3_1"/>
<dbReference type="InterPro" id="IPR000073">
    <property type="entry name" value="AB_hydrolase_1"/>
</dbReference>
<dbReference type="OrthoDB" id="6431331at2759"/>
<dbReference type="Proteomes" id="UP000016935">
    <property type="component" value="Unassembled WGS sequence"/>
</dbReference>
<dbReference type="SUPFAM" id="SSF53474">
    <property type="entry name" value="alpha/beta-Hydrolases"/>
    <property type="match status" value="1"/>
</dbReference>
<evidence type="ECO:0000256" key="4">
    <source>
        <dbReference type="ARBA" id="ARBA00023140"/>
    </source>
</evidence>
<keyword evidence="3" id="KW-0843">Virulence</keyword>
<dbReference type="EMBL" id="KB908814">
    <property type="protein sequence ID" value="EOA84037.1"/>
    <property type="molecule type" value="Genomic_DNA"/>
</dbReference>
<dbReference type="eggNOG" id="ENOG502SJ7S">
    <property type="taxonomic scope" value="Eukaryota"/>
</dbReference>
<dbReference type="Gene3D" id="3.40.50.1820">
    <property type="entry name" value="alpha/beta hydrolase"/>
    <property type="match status" value="1"/>
</dbReference>
<proteinExistence type="inferred from homology"/>
<name>R0K6V7_EXST2</name>
<accession>R0K6V7</accession>
<gene>
    <name evidence="7" type="ORF">SETTUDRAFT_93755</name>
</gene>
<dbReference type="RefSeq" id="XP_008028454.1">
    <property type="nucleotide sequence ID" value="XM_008030263.1"/>
</dbReference>
<evidence type="ECO:0000313" key="7">
    <source>
        <dbReference type="EMBL" id="EOA84037.1"/>
    </source>
</evidence>
<evidence type="ECO:0000256" key="5">
    <source>
        <dbReference type="SAM" id="MobiDB-lite"/>
    </source>
</evidence>
<dbReference type="GO" id="GO:0005777">
    <property type="term" value="C:peroxisome"/>
    <property type="evidence" value="ECO:0007669"/>
    <property type="project" value="UniProtKB-SubCell"/>
</dbReference>
<dbReference type="InterPro" id="IPR029058">
    <property type="entry name" value="AB_hydrolase_fold"/>
</dbReference>